<dbReference type="Gene3D" id="3.40.1810.10">
    <property type="entry name" value="Transcription factor, MADS-box"/>
    <property type="match status" value="1"/>
</dbReference>
<evidence type="ECO:0000256" key="2">
    <source>
        <dbReference type="ARBA" id="ARBA00023015"/>
    </source>
</evidence>
<comment type="caution">
    <text evidence="8">The sequence shown here is derived from an EMBL/GenBank/DDBJ whole genome shotgun (WGS) entry which is preliminary data.</text>
</comment>
<dbReference type="PRINTS" id="PR00404">
    <property type="entry name" value="MADSDOMAIN"/>
</dbReference>
<reference evidence="8 9" key="1">
    <citation type="journal article" date="2021" name="Nat. Commun.">
        <title>Incipient diploidization of the medicinal plant Perilla within 10,000 years.</title>
        <authorList>
            <person name="Zhang Y."/>
            <person name="Shen Q."/>
            <person name="Leng L."/>
            <person name="Zhang D."/>
            <person name="Chen S."/>
            <person name="Shi Y."/>
            <person name="Ning Z."/>
            <person name="Chen S."/>
        </authorList>
    </citation>
    <scope>NUCLEOTIDE SEQUENCE [LARGE SCALE GENOMIC DNA]</scope>
    <source>
        <strain evidence="9">cv. PC099</strain>
    </source>
</reference>
<organism evidence="8 9">
    <name type="scientific">Perilla frutescens var. hirtella</name>
    <name type="common">Perilla citriodora</name>
    <name type="synonym">Perilla setoyensis</name>
    <dbReference type="NCBI Taxonomy" id="608512"/>
    <lineage>
        <taxon>Eukaryota</taxon>
        <taxon>Viridiplantae</taxon>
        <taxon>Streptophyta</taxon>
        <taxon>Embryophyta</taxon>
        <taxon>Tracheophyta</taxon>
        <taxon>Spermatophyta</taxon>
        <taxon>Magnoliopsida</taxon>
        <taxon>eudicotyledons</taxon>
        <taxon>Gunneridae</taxon>
        <taxon>Pentapetalae</taxon>
        <taxon>asterids</taxon>
        <taxon>lamiids</taxon>
        <taxon>Lamiales</taxon>
        <taxon>Lamiaceae</taxon>
        <taxon>Nepetoideae</taxon>
        <taxon>Elsholtzieae</taxon>
        <taxon>Perilla</taxon>
    </lineage>
</organism>
<evidence type="ECO:0000313" key="8">
    <source>
        <dbReference type="EMBL" id="KAH6825599.1"/>
    </source>
</evidence>
<dbReference type="AlphaFoldDB" id="A0AAD4J1V6"/>
<dbReference type="GO" id="GO:0000981">
    <property type="term" value="F:DNA-binding transcription factor activity, RNA polymerase II-specific"/>
    <property type="evidence" value="ECO:0007669"/>
    <property type="project" value="TreeGrafter"/>
</dbReference>
<dbReference type="SUPFAM" id="SSF55455">
    <property type="entry name" value="SRF-like"/>
    <property type="match status" value="1"/>
</dbReference>
<evidence type="ECO:0000256" key="1">
    <source>
        <dbReference type="ARBA" id="ARBA00004123"/>
    </source>
</evidence>
<evidence type="ECO:0000259" key="7">
    <source>
        <dbReference type="PROSITE" id="PS50066"/>
    </source>
</evidence>
<dbReference type="Pfam" id="PF00319">
    <property type="entry name" value="SRF-TF"/>
    <property type="match status" value="1"/>
</dbReference>
<feature type="domain" description="MADS-box" evidence="7">
    <location>
        <begin position="10"/>
        <end position="70"/>
    </location>
</feature>
<dbReference type="EMBL" id="SDAM02000175">
    <property type="protein sequence ID" value="KAH6825599.1"/>
    <property type="molecule type" value="Genomic_DNA"/>
</dbReference>
<evidence type="ECO:0000313" key="9">
    <source>
        <dbReference type="Proteomes" id="UP001190926"/>
    </source>
</evidence>
<evidence type="ECO:0000256" key="6">
    <source>
        <dbReference type="SAM" id="Coils"/>
    </source>
</evidence>
<name>A0AAD4J1V6_PERFH</name>
<accession>A0AAD4J1V6</accession>
<protein>
    <recommendedName>
        <fullName evidence="7">MADS-box domain-containing protein</fullName>
    </recommendedName>
</protein>
<sequence>MENKSGKKTLGRQKIEIKKIEKKSSLQVTFTKRRRGLFRKASELALLCGAEVAIIVQSPAEKVFKFSHPSVETLMYRAGLSPEPSSAALEGQIVRHLDDARSKYEEAMKMLEMEKVRMMKREMIGGVWWDEPFEGLELHELEEFLVALEGLRENVAGRLEEFDKIFLMKSAAPSIDQEFSGGASAPIAATSSYLSHPVDQEFSGGAAVAPIATTSSYLSHPVDQDIYDILHSSFICTGSDLLN</sequence>
<keyword evidence="3" id="KW-0238">DNA-binding</keyword>
<dbReference type="PANTHER" id="PTHR11945">
    <property type="entry name" value="MADS BOX PROTEIN"/>
    <property type="match status" value="1"/>
</dbReference>
<dbReference type="InterPro" id="IPR002100">
    <property type="entry name" value="TF_MADSbox"/>
</dbReference>
<dbReference type="GO" id="GO:0046983">
    <property type="term" value="F:protein dimerization activity"/>
    <property type="evidence" value="ECO:0007669"/>
    <property type="project" value="InterPro"/>
</dbReference>
<comment type="subcellular location">
    <subcellularLocation>
        <location evidence="1">Nucleus</location>
    </subcellularLocation>
</comment>
<dbReference type="PANTHER" id="PTHR11945:SF776">
    <property type="entry name" value="AGAMOUS-LIKE 50-RELATED"/>
    <property type="match status" value="1"/>
</dbReference>
<proteinExistence type="predicted"/>
<dbReference type="Proteomes" id="UP001190926">
    <property type="component" value="Unassembled WGS sequence"/>
</dbReference>
<keyword evidence="2" id="KW-0805">Transcription regulation</keyword>
<dbReference type="SMART" id="SM00432">
    <property type="entry name" value="MADS"/>
    <property type="match status" value="1"/>
</dbReference>
<evidence type="ECO:0000256" key="5">
    <source>
        <dbReference type="ARBA" id="ARBA00023242"/>
    </source>
</evidence>
<keyword evidence="4" id="KW-0804">Transcription</keyword>
<keyword evidence="5" id="KW-0539">Nucleus</keyword>
<dbReference type="InterPro" id="IPR036879">
    <property type="entry name" value="TF_MADSbox_sf"/>
</dbReference>
<dbReference type="PROSITE" id="PS50066">
    <property type="entry name" value="MADS_BOX_2"/>
    <property type="match status" value="1"/>
</dbReference>
<dbReference type="GO" id="GO:0005634">
    <property type="term" value="C:nucleus"/>
    <property type="evidence" value="ECO:0007669"/>
    <property type="project" value="UniProtKB-SubCell"/>
</dbReference>
<keyword evidence="6" id="KW-0175">Coiled coil</keyword>
<keyword evidence="9" id="KW-1185">Reference proteome</keyword>
<feature type="coiled-coil region" evidence="6">
    <location>
        <begin position="94"/>
        <end position="121"/>
    </location>
</feature>
<evidence type="ECO:0000256" key="3">
    <source>
        <dbReference type="ARBA" id="ARBA00023125"/>
    </source>
</evidence>
<dbReference type="FunFam" id="3.40.1810.10:FF:000006">
    <property type="entry name" value="Agamous-like MADS-box protein AGL62"/>
    <property type="match status" value="1"/>
</dbReference>
<gene>
    <name evidence="8" type="ORF">C2S53_017571</name>
</gene>
<dbReference type="GO" id="GO:0000978">
    <property type="term" value="F:RNA polymerase II cis-regulatory region sequence-specific DNA binding"/>
    <property type="evidence" value="ECO:0007669"/>
    <property type="project" value="TreeGrafter"/>
</dbReference>
<evidence type="ECO:0000256" key="4">
    <source>
        <dbReference type="ARBA" id="ARBA00023163"/>
    </source>
</evidence>